<comment type="similarity">
    <text evidence="9">Belongs to the MntA antitoxin family.</text>
</comment>
<evidence type="ECO:0000256" key="1">
    <source>
        <dbReference type="ARBA" id="ARBA00001946"/>
    </source>
</evidence>
<evidence type="ECO:0000256" key="5">
    <source>
        <dbReference type="ARBA" id="ARBA00022723"/>
    </source>
</evidence>
<keyword evidence="3" id="KW-0808">Transferase</keyword>
<evidence type="ECO:0000256" key="8">
    <source>
        <dbReference type="ARBA" id="ARBA00022842"/>
    </source>
</evidence>
<dbReference type="SUPFAM" id="SSF81301">
    <property type="entry name" value="Nucleotidyltransferase"/>
    <property type="match status" value="1"/>
</dbReference>
<keyword evidence="7" id="KW-0067">ATP-binding</keyword>
<dbReference type="InterPro" id="IPR052038">
    <property type="entry name" value="Type-VII_TA_antitoxin"/>
</dbReference>
<dbReference type="Pfam" id="PF01909">
    <property type="entry name" value="NTP_transf_2"/>
    <property type="match status" value="1"/>
</dbReference>
<feature type="domain" description="Polymerase nucleotidyl transferase" evidence="10">
    <location>
        <begin position="84"/>
        <end position="145"/>
    </location>
</feature>
<dbReference type="PANTHER" id="PTHR33571:SF12">
    <property type="entry name" value="BSL3053 PROTEIN"/>
    <property type="match status" value="1"/>
</dbReference>
<dbReference type="InterPro" id="IPR043519">
    <property type="entry name" value="NT_sf"/>
</dbReference>
<keyword evidence="2" id="KW-1277">Toxin-antitoxin system</keyword>
<evidence type="ECO:0000256" key="7">
    <source>
        <dbReference type="ARBA" id="ARBA00022840"/>
    </source>
</evidence>
<evidence type="ECO:0000259" key="10">
    <source>
        <dbReference type="Pfam" id="PF01909"/>
    </source>
</evidence>
<proteinExistence type="inferred from homology"/>
<reference evidence="11 12" key="1">
    <citation type="submission" date="2024-01" db="EMBL/GenBank/DDBJ databases">
        <title>Draft genome sequence of Gordonia sp. PKS22-38.</title>
        <authorList>
            <person name="Suphannarot A."/>
            <person name="Mingma R."/>
        </authorList>
    </citation>
    <scope>NUCLEOTIDE SEQUENCE [LARGE SCALE GENOMIC DNA]</scope>
    <source>
        <strain evidence="11 12">PKS22-38</strain>
    </source>
</reference>
<organism evidence="11 12">
    <name type="scientific">Gordonia prachuapensis</name>
    <dbReference type="NCBI Taxonomy" id="3115651"/>
    <lineage>
        <taxon>Bacteria</taxon>
        <taxon>Bacillati</taxon>
        <taxon>Actinomycetota</taxon>
        <taxon>Actinomycetes</taxon>
        <taxon>Mycobacteriales</taxon>
        <taxon>Gordoniaceae</taxon>
        <taxon>Gordonia</taxon>
    </lineage>
</organism>
<evidence type="ECO:0000256" key="9">
    <source>
        <dbReference type="ARBA" id="ARBA00038276"/>
    </source>
</evidence>
<keyword evidence="12" id="KW-1185">Reference proteome</keyword>
<keyword evidence="6" id="KW-0547">Nucleotide-binding</keyword>
<keyword evidence="4" id="KW-0548">Nucleotidyltransferase</keyword>
<evidence type="ECO:0000313" key="12">
    <source>
        <dbReference type="Proteomes" id="UP001335729"/>
    </source>
</evidence>
<dbReference type="Gene3D" id="3.30.460.10">
    <property type="entry name" value="Beta Polymerase, domain 2"/>
    <property type="match status" value="1"/>
</dbReference>
<dbReference type="CDD" id="cd05403">
    <property type="entry name" value="NT_KNTase_like"/>
    <property type="match status" value="1"/>
</dbReference>
<evidence type="ECO:0000256" key="2">
    <source>
        <dbReference type="ARBA" id="ARBA00022649"/>
    </source>
</evidence>
<accession>A0ABU7MXL5</accession>
<gene>
    <name evidence="11" type="ORF">V1Y59_18295</name>
</gene>
<evidence type="ECO:0000256" key="3">
    <source>
        <dbReference type="ARBA" id="ARBA00022679"/>
    </source>
</evidence>
<dbReference type="EMBL" id="JAZDUE010000016">
    <property type="protein sequence ID" value="MEE4025042.1"/>
    <property type="molecule type" value="Genomic_DNA"/>
</dbReference>
<name>A0ABU7MXL5_9ACTN</name>
<dbReference type="PANTHER" id="PTHR33571">
    <property type="entry name" value="SSL8005 PROTEIN"/>
    <property type="match status" value="1"/>
</dbReference>
<comment type="caution">
    <text evidence="11">The sequence shown here is derived from an EMBL/GenBank/DDBJ whole genome shotgun (WGS) entry which is preliminary data.</text>
</comment>
<dbReference type="RefSeq" id="WP_330506380.1">
    <property type="nucleotide sequence ID" value="NZ_JAZDUE010000016.1"/>
</dbReference>
<evidence type="ECO:0000313" key="11">
    <source>
        <dbReference type="EMBL" id="MEE4025042.1"/>
    </source>
</evidence>
<evidence type="ECO:0000256" key="6">
    <source>
        <dbReference type="ARBA" id="ARBA00022741"/>
    </source>
</evidence>
<dbReference type="Proteomes" id="UP001335729">
    <property type="component" value="Unassembled WGS sequence"/>
</dbReference>
<evidence type="ECO:0000256" key="4">
    <source>
        <dbReference type="ARBA" id="ARBA00022695"/>
    </source>
</evidence>
<protein>
    <submittedName>
        <fullName evidence="11">Nucleotidyltransferase domain-containing protein</fullName>
    </submittedName>
</protein>
<sequence length="157" mass="17164">MGLGSEYRNARRDEEVARLRRVIALRALVATGKSQREIAEILDITQPAVSQQLKFAPDLDRVQPEMLLEAAAPVLKTLAAQRGYTRIAVFGSVARRQAGPDSDIDLIVEAPDATSSFDFVAFQRLLEEVLGREIDLVEYGGLKAGLDDDINDGAVLL</sequence>
<dbReference type="InterPro" id="IPR002934">
    <property type="entry name" value="Polymerase_NTP_transf_dom"/>
</dbReference>
<keyword evidence="5" id="KW-0479">Metal-binding</keyword>
<keyword evidence="8" id="KW-0460">Magnesium</keyword>
<comment type="cofactor">
    <cofactor evidence="1">
        <name>Mg(2+)</name>
        <dbReference type="ChEBI" id="CHEBI:18420"/>
    </cofactor>
</comment>